<name>A0A133VGK7_9EURY</name>
<dbReference type="EMBL" id="LHYC01000008">
    <property type="protein sequence ID" value="KXB05576.1"/>
    <property type="molecule type" value="Genomic_DNA"/>
</dbReference>
<keyword evidence="2" id="KW-1185">Reference proteome</keyword>
<dbReference type="AlphaFoldDB" id="A0A133VGK7"/>
<dbReference type="NCBIfam" id="NF041770">
    <property type="entry name" value="CFI_box_CTERM"/>
    <property type="match status" value="1"/>
</dbReference>
<organism evidence="1 2">
    <name type="scientific">candidate division MSBL1 archaeon SCGC-AAA382A03</name>
    <dbReference type="NCBI Taxonomy" id="1698278"/>
    <lineage>
        <taxon>Archaea</taxon>
        <taxon>Methanobacteriati</taxon>
        <taxon>Methanobacteriota</taxon>
        <taxon>candidate division MSBL1</taxon>
    </lineage>
</organism>
<protein>
    <submittedName>
        <fullName evidence="1">Uncharacterized protein</fullName>
    </submittedName>
</protein>
<gene>
    <name evidence="1" type="ORF">AKJ49_00455</name>
</gene>
<evidence type="ECO:0000313" key="1">
    <source>
        <dbReference type="EMBL" id="KXB05576.1"/>
    </source>
</evidence>
<sequence length="183" mass="20759">MPEEGPEESAEPELEEGIEEKDVNELESADIAVAPATPLVVCQEDSELMEVEGADVREVEGRGGFLGFGSSEEFHTHLKYKCSTCGKYYYHDVEAKRQGCFIATAAYGTPLAKEINVLRRFRDSYLEHRNWGKKLVNLYYTLSPPIANIIEKSETLKKIVRTCLQPLVDLFKKKYKESETCQE</sequence>
<comment type="caution">
    <text evidence="1">The sequence shown here is derived from an EMBL/GenBank/DDBJ whole genome shotgun (WGS) entry which is preliminary data.</text>
</comment>
<evidence type="ECO:0000313" key="2">
    <source>
        <dbReference type="Proteomes" id="UP000070549"/>
    </source>
</evidence>
<dbReference type="Proteomes" id="UP000070549">
    <property type="component" value="Unassembled WGS sequence"/>
</dbReference>
<dbReference type="InterPro" id="IPR049886">
    <property type="entry name" value="CFI_box_CTERM_dom"/>
</dbReference>
<reference evidence="1 2" key="1">
    <citation type="journal article" date="2016" name="Sci. Rep.">
        <title>Metabolic traits of an uncultured archaeal lineage -MSBL1- from brine pools of the Red Sea.</title>
        <authorList>
            <person name="Mwirichia R."/>
            <person name="Alam I."/>
            <person name="Rashid M."/>
            <person name="Vinu M."/>
            <person name="Ba-Alawi W."/>
            <person name="Anthony Kamau A."/>
            <person name="Kamanda Ngugi D."/>
            <person name="Goker M."/>
            <person name="Klenk H.P."/>
            <person name="Bajic V."/>
            <person name="Stingl U."/>
        </authorList>
    </citation>
    <scope>NUCLEOTIDE SEQUENCE [LARGE SCALE GENOMIC DNA]</scope>
    <source>
        <strain evidence="1">SCGC-AAA382A03</strain>
    </source>
</reference>
<accession>A0A133VGK7</accession>
<proteinExistence type="predicted"/>